<name>A0AAD7N1U2_9AGAR</name>
<gene>
    <name evidence="2" type="ORF">DFH07DRAFT_777930</name>
</gene>
<keyword evidence="3" id="KW-1185">Reference proteome</keyword>
<dbReference type="Proteomes" id="UP001215280">
    <property type="component" value="Unassembled WGS sequence"/>
</dbReference>
<evidence type="ECO:0000313" key="2">
    <source>
        <dbReference type="EMBL" id="KAJ7742014.1"/>
    </source>
</evidence>
<organism evidence="2 3">
    <name type="scientific">Mycena maculata</name>
    <dbReference type="NCBI Taxonomy" id="230809"/>
    <lineage>
        <taxon>Eukaryota</taxon>
        <taxon>Fungi</taxon>
        <taxon>Dikarya</taxon>
        <taxon>Basidiomycota</taxon>
        <taxon>Agaricomycotina</taxon>
        <taxon>Agaricomycetes</taxon>
        <taxon>Agaricomycetidae</taxon>
        <taxon>Agaricales</taxon>
        <taxon>Marasmiineae</taxon>
        <taxon>Mycenaceae</taxon>
        <taxon>Mycena</taxon>
    </lineage>
</organism>
<reference evidence="2" key="1">
    <citation type="submission" date="2023-03" db="EMBL/GenBank/DDBJ databases">
        <title>Massive genome expansion in bonnet fungi (Mycena s.s.) driven by repeated elements and novel gene families across ecological guilds.</title>
        <authorList>
            <consortium name="Lawrence Berkeley National Laboratory"/>
            <person name="Harder C.B."/>
            <person name="Miyauchi S."/>
            <person name="Viragh M."/>
            <person name="Kuo A."/>
            <person name="Thoen E."/>
            <person name="Andreopoulos B."/>
            <person name="Lu D."/>
            <person name="Skrede I."/>
            <person name="Drula E."/>
            <person name="Henrissat B."/>
            <person name="Morin E."/>
            <person name="Kohler A."/>
            <person name="Barry K."/>
            <person name="LaButti K."/>
            <person name="Morin E."/>
            <person name="Salamov A."/>
            <person name="Lipzen A."/>
            <person name="Mereny Z."/>
            <person name="Hegedus B."/>
            <person name="Baldrian P."/>
            <person name="Stursova M."/>
            <person name="Weitz H."/>
            <person name="Taylor A."/>
            <person name="Grigoriev I.V."/>
            <person name="Nagy L.G."/>
            <person name="Martin F."/>
            <person name="Kauserud H."/>
        </authorList>
    </citation>
    <scope>NUCLEOTIDE SEQUENCE</scope>
    <source>
        <strain evidence="2">CBHHK188m</strain>
    </source>
</reference>
<protein>
    <submittedName>
        <fullName evidence="2">Uncharacterized protein</fullName>
    </submittedName>
</protein>
<proteinExistence type="predicted"/>
<accession>A0AAD7N1U2</accession>
<sequence length="318" mass="34685">MPESAEVLVAQALCQMLVQQTAPMRTPNLSTNLSTEDEDKDEWEVDSAYRRSLNQWNSYVSSLPNQLDGQVSPVHPSLQQIHKAQSDPEDSDEEDDDPKDDDHQVDAVPHLQNVPNFPFPMLIKVPPITSVHGLRELRLGSWGGGQRFGPLLNAECGRHSVVVLGIEYERLTPGGFLLPELVGHTPGLEVQLVPGYWTISQCLRGPPPETYTVRYILGLRLWITTYQSSPLPVGKAVSRDAGVWGVPASQTMGGAPSPIPNTVESCAIHRSASVDTTVKDNIPQMSVTRREAAPVARARWSTWASSASSSAREALVGG</sequence>
<evidence type="ECO:0000256" key="1">
    <source>
        <dbReference type="SAM" id="MobiDB-lite"/>
    </source>
</evidence>
<evidence type="ECO:0000313" key="3">
    <source>
        <dbReference type="Proteomes" id="UP001215280"/>
    </source>
</evidence>
<dbReference type="EMBL" id="JARJLG010000120">
    <property type="protein sequence ID" value="KAJ7742014.1"/>
    <property type="molecule type" value="Genomic_DNA"/>
</dbReference>
<comment type="caution">
    <text evidence="2">The sequence shown here is derived from an EMBL/GenBank/DDBJ whole genome shotgun (WGS) entry which is preliminary data.</text>
</comment>
<dbReference type="AlphaFoldDB" id="A0AAD7N1U2"/>
<feature type="region of interest" description="Disordered" evidence="1">
    <location>
        <begin position="67"/>
        <end position="105"/>
    </location>
</feature>
<feature type="compositionally biased region" description="Acidic residues" evidence="1">
    <location>
        <begin position="87"/>
        <end position="99"/>
    </location>
</feature>